<dbReference type="OrthoDB" id="770452at2"/>
<feature type="domain" description="DUF6965" evidence="1">
    <location>
        <begin position="1"/>
        <end position="67"/>
    </location>
</feature>
<dbReference type="RefSeq" id="WP_137341808.1">
    <property type="nucleotide sequence ID" value="NZ_BSQH01000002.1"/>
</dbReference>
<sequence>MSAQELEDYFATAKLPENPVKINGYATIEDSEVFVEAQLAIITREPVNFQKTSAYLRLMEFKQWLENQS</sequence>
<name>A0A4U6D0D2_9BACT</name>
<dbReference type="EMBL" id="SZVO01000009">
    <property type="protein sequence ID" value="TKT90640.1"/>
    <property type="molecule type" value="Genomic_DNA"/>
</dbReference>
<evidence type="ECO:0000313" key="3">
    <source>
        <dbReference type="Proteomes" id="UP000304900"/>
    </source>
</evidence>
<reference evidence="2 3" key="1">
    <citation type="submission" date="2019-05" db="EMBL/GenBank/DDBJ databases">
        <title>Dyadobacter AR-3-8 sp. nov., isolated from arctic soil.</title>
        <authorList>
            <person name="Chaudhary D.K."/>
        </authorList>
    </citation>
    <scope>NUCLEOTIDE SEQUENCE [LARGE SCALE GENOMIC DNA]</scope>
    <source>
        <strain evidence="2 3">AR-3-8</strain>
    </source>
</reference>
<accession>A0A4U6D0D2</accession>
<proteinExistence type="predicted"/>
<dbReference type="AlphaFoldDB" id="A0A4U6D0D2"/>
<gene>
    <name evidence="2" type="ORF">FDK13_20175</name>
</gene>
<evidence type="ECO:0000259" key="1">
    <source>
        <dbReference type="Pfam" id="PF22292"/>
    </source>
</evidence>
<dbReference type="InterPro" id="IPR054238">
    <property type="entry name" value="DUF6965"/>
</dbReference>
<dbReference type="Proteomes" id="UP000304900">
    <property type="component" value="Unassembled WGS sequence"/>
</dbReference>
<comment type="caution">
    <text evidence="2">The sequence shown here is derived from an EMBL/GenBank/DDBJ whole genome shotgun (WGS) entry which is preliminary data.</text>
</comment>
<keyword evidence="3" id="KW-1185">Reference proteome</keyword>
<protein>
    <recommendedName>
        <fullName evidence="1">DUF6965 domain-containing protein</fullName>
    </recommendedName>
</protein>
<organism evidence="2 3">
    <name type="scientific">Dyadobacter frigoris</name>
    <dbReference type="NCBI Taxonomy" id="2576211"/>
    <lineage>
        <taxon>Bacteria</taxon>
        <taxon>Pseudomonadati</taxon>
        <taxon>Bacteroidota</taxon>
        <taxon>Cytophagia</taxon>
        <taxon>Cytophagales</taxon>
        <taxon>Spirosomataceae</taxon>
        <taxon>Dyadobacter</taxon>
    </lineage>
</organism>
<evidence type="ECO:0000313" key="2">
    <source>
        <dbReference type="EMBL" id="TKT90640.1"/>
    </source>
</evidence>
<dbReference type="Pfam" id="PF22292">
    <property type="entry name" value="DUF6965"/>
    <property type="match status" value="1"/>
</dbReference>